<keyword evidence="1" id="KW-0812">Transmembrane</keyword>
<proteinExistence type="predicted"/>
<feature type="transmembrane region" description="Helical" evidence="1">
    <location>
        <begin position="9"/>
        <end position="31"/>
    </location>
</feature>
<dbReference type="Proteomes" id="UP000291259">
    <property type="component" value="Chromosome"/>
</dbReference>
<keyword evidence="3" id="KW-1185">Reference proteome</keyword>
<accession>A0A4P6FGU4</accession>
<evidence type="ECO:0000313" key="3">
    <source>
        <dbReference type="Proteomes" id="UP000291259"/>
    </source>
</evidence>
<evidence type="ECO:0000313" key="2">
    <source>
        <dbReference type="EMBL" id="QAY74363.1"/>
    </source>
</evidence>
<evidence type="ECO:0000256" key="1">
    <source>
        <dbReference type="SAM" id="Phobius"/>
    </source>
</evidence>
<dbReference type="EMBL" id="CP035491">
    <property type="protein sequence ID" value="QAY74363.1"/>
    <property type="molecule type" value="Genomic_DNA"/>
</dbReference>
<sequence length="215" mass="23852">MPAPRRKPLLVWEPLPYLVIVVLLLCTGFVRPSSPPWLQWPLFVLIGATIVWILFGISRERRRSNPDQWGALFTLEGLEVIDADPVDRSVRTVVPVADTNRHQAAIEIARVHGGAELHAVLVPRASRWMSRRYRMGVQLVAEGDRPRHAGYLRDDAEARWVDLLDGLRLHGSFVRVPAFVTGAARPFGVELDLSGLERLEDANSAGAEASGDASN</sequence>
<keyword evidence="1" id="KW-0472">Membrane</keyword>
<dbReference type="RefSeq" id="WP_129191908.1">
    <property type="nucleotide sequence ID" value="NZ_CP035491.1"/>
</dbReference>
<dbReference type="KEGG" id="agf:ET445_14530"/>
<keyword evidence="1" id="KW-1133">Transmembrane helix</keyword>
<protein>
    <submittedName>
        <fullName evidence="2">Uncharacterized protein</fullName>
    </submittedName>
</protein>
<organism evidence="2 3">
    <name type="scientific">Agromyces protaetiae</name>
    <dbReference type="NCBI Taxonomy" id="2509455"/>
    <lineage>
        <taxon>Bacteria</taxon>
        <taxon>Bacillati</taxon>
        <taxon>Actinomycetota</taxon>
        <taxon>Actinomycetes</taxon>
        <taxon>Micrococcales</taxon>
        <taxon>Microbacteriaceae</taxon>
        <taxon>Agromyces</taxon>
    </lineage>
</organism>
<name>A0A4P6FGU4_9MICO</name>
<reference evidence="2 3" key="1">
    <citation type="submission" date="2019-01" db="EMBL/GenBank/DDBJ databases">
        <title>Genome sequencing of strain FW100M-8.</title>
        <authorList>
            <person name="Heo J."/>
            <person name="Kim S.-J."/>
            <person name="Kim J.-S."/>
            <person name="Hong S.-B."/>
            <person name="Kwon S.-W."/>
        </authorList>
    </citation>
    <scope>NUCLEOTIDE SEQUENCE [LARGE SCALE GENOMIC DNA]</scope>
    <source>
        <strain evidence="2 3">FW100M-8</strain>
    </source>
</reference>
<dbReference type="OrthoDB" id="4981041at2"/>
<gene>
    <name evidence="2" type="ORF">ET445_14530</name>
</gene>
<feature type="transmembrane region" description="Helical" evidence="1">
    <location>
        <begin position="37"/>
        <end position="57"/>
    </location>
</feature>
<dbReference type="AlphaFoldDB" id="A0A4P6FGU4"/>